<dbReference type="Proteomes" id="UP000092596">
    <property type="component" value="Chromosome"/>
</dbReference>
<feature type="region of interest" description="Disordered" evidence="1">
    <location>
        <begin position="27"/>
        <end position="56"/>
    </location>
</feature>
<organism evidence="2 3">
    <name type="scientific">Dermabacter vaginalis</name>
    <dbReference type="NCBI Taxonomy" id="1630135"/>
    <lineage>
        <taxon>Bacteria</taxon>
        <taxon>Bacillati</taxon>
        <taxon>Actinomycetota</taxon>
        <taxon>Actinomycetes</taxon>
        <taxon>Micrococcales</taxon>
        <taxon>Dermabacteraceae</taxon>
        <taxon>Dermabacter</taxon>
    </lineage>
</organism>
<accession>A0A1B0ZK17</accession>
<feature type="compositionally biased region" description="Basic and acidic residues" evidence="1">
    <location>
        <begin position="30"/>
        <end position="48"/>
    </location>
</feature>
<dbReference type="AlphaFoldDB" id="A0A1B0ZK17"/>
<dbReference type="KEGG" id="dva:DAD186_16780"/>
<evidence type="ECO:0000313" key="3">
    <source>
        <dbReference type="Proteomes" id="UP000092596"/>
    </source>
</evidence>
<evidence type="ECO:0000313" key="2">
    <source>
        <dbReference type="EMBL" id="ANP28228.1"/>
    </source>
</evidence>
<reference evidence="2 3" key="1">
    <citation type="submission" date="2015-06" db="EMBL/GenBank/DDBJ databases">
        <title>Investigation of pathophysiology for high-risk pregnancy and development of treatment modality based on it.</title>
        <authorList>
            <person name="Kim B.-C."/>
            <person name="Lim S."/>
        </authorList>
    </citation>
    <scope>NUCLEOTIDE SEQUENCE [LARGE SCALE GENOMIC DNA]</scope>
    <source>
        <strain evidence="2 3">AD1-86</strain>
    </source>
</reference>
<sequence>MSASASAQNALFTHQFRPCAPEAKVIGGVDGEKQQDNNDYKNAEDAGDRAGPACSA</sequence>
<protein>
    <submittedName>
        <fullName evidence="2">Uncharacterized protein</fullName>
    </submittedName>
</protein>
<dbReference type="STRING" id="1630135.DAD186_16780"/>
<dbReference type="EMBL" id="CP012117">
    <property type="protein sequence ID" value="ANP28228.1"/>
    <property type="molecule type" value="Genomic_DNA"/>
</dbReference>
<name>A0A1B0ZK17_9MICO</name>
<proteinExistence type="predicted"/>
<gene>
    <name evidence="2" type="ORF">DAD186_16780</name>
</gene>
<evidence type="ECO:0000256" key="1">
    <source>
        <dbReference type="SAM" id="MobiDB-lite"/>
    </source>
</evidence>